<dbReference type="HOGENOM" id="CLU_024874_1_0_1"/>
<dbReference type="Gene3D" id="3.30.1490.490">
    <property type="match status" value="1"/>
</dbReference>
<accession>M2XJH0</accession>
<dbReference type="GO" id="GO:0008270">
    <property type="term" value="F:zinc ion binding"/>
    <property type="evidence" value="ECO:0007669"/>
    <property type="project" value="UniProtKB-KW"/>
</dbReference>
<feature type="region of interest" description="Disordered" evidence="8">
    <location>
        <begin position="59"/>
        <end position="79"/>
    </location>
</feature>
<dbReference type="Pfam" id="PF08790">
    <property type="entry name" value="zf-LYAR"/>
    <property type="match status" value="1"/>
</dbReference>
<keyword evidence="2" id="KW-0479">Metal-binding</keyword>
<dbReference type="EMBL" id="KB446545">
    <property type="protein sequence ID" value="EME39607.1"/>
    <property type="molecule type" value="Genomic_DNA"/>
</dbReference>
<keyword evidence="11" id="KW-1185">Reference proteome</keyword>
<feature type="compositionally biased region" description="Polar residues" evidence="8">
    <location>
        <begin position="454"/>
        <end position="464"/>
    </location>
</feature>
<feature type="region of interest" description="Disordered" evidence="8">
    <location>
        <begin position="355"/>
        <end position="464"/>
    </location>
</feature>
<dbReference type="GO" id="GO:0003677">
    <property type="term" value="F:DNA binding"/>
    <property type="evidence" value="ECO:0007669"/>
    <property type="project" value="InterPro"/>
</dbReference>
<dbReference type="PROSITE" id="PS51257">
    <property type="entry name" value="PROKAR_LIPOPROTEIN"/>
    <property type="match status" value="1"/>
</dbReference>
<organism evidence="10 11">
    <name type="scientific">Dothistroma septosporum (strain NZE10 / CBS 128990)</name>
    <name type="common">Red band needle blight fungus</name>
    <name type="synonym">Mycosphaerella pini</name>
    <dbReference type="NCBI Taxonomy" id="675120"/>
    <lineage>
        <taxon>Eukaryota</taxon>
        <taxon>Fungi</taxon>
        <taxon>Dikarya</taxon>
        <taxon>Ascomycota</taxon>
        <taxon>Pezizomycotina</taxon>
        <taxon>Dothideomycetes</taxon>
        <taxon>Dothideomycetidae</taxon>
        <taxon>Mycosphaerellales</taxon>
        <taxon>Mycosphaerellaceae</taxon>
        <taxon>Dothistroma</taxon>
    </lineage>
</organism>
<evidence type="ECO:0000256" key="4">
    <source>
        <dbReference type="ARBA" id="ARBA00022771"/>
    </source>
</evidence>
<evidence type="ECO:0000313" key="10">
    <source>
        <dbReference type="EMBL" id="EME39607.1"/>
    </source>
</evidence>
<feature type="region of interest" description="Disordered" evidence="8">
    <location>
        <begin position="495"/>
        <end position="514"/>
    </location>
</feature>
<feature type="compositionally biased region" description="Polar residues" evidence="8">
    <location>
        <begin position="395"/>
        <end position="407"/>
    </location>
</feature>
<evidence type="ECO:0000256" key="8">
    <source>
        <dbReference type="SAM" id="MobiDB-lite"/>
    </source>
</evidence>
<dbReference type="eggNOG" id="KOG2186">
    <property type="taxonomic scope" value="Eukaryota"/>
</dbReference>
<keyword evidence="5" id="KW-0862">Zinc</keyword>
<protein>
    <recommendedName>
        <fullName evidence="9">Zinc finger C2H2 LYAR-type domain-containing protein</fullName>
    </recommendedName>
</protein>
<feature type="compositionally biased region" description="Basic residues" evidence="8">
    <location>
        <begin position="289"/>
        <end position="305"/>
    </location>
</feature>
<reference evidence="10 11" key="2">
    <citation type="journal article" date="2012" name="PLoS Pathog.">
        <title>Diverse lifestyles and strategies of plant pathogenesis encoded in the genomes of eighteen Dothideomycetes fungi.</title>
        <authorList>
            <person name="Ohm R.A."/>
            <person name="Feau N."/>
            <person name="Henrissat B."/>
            <person name="Schoch C.L."/>
            <person name="Horwitz B.A."/>
            <person name="Barry K.W."/>
            <person name="Condon B.J."/>
            <person name="Copeland A.C."/>
            <person name="Dhillon B."/>
            <person name="Glaser F."/>
            <person name="Hesse C.N."/>
            <person name="Kosti I."/>
            <person name="LaButti K."/>
            <person name="Lindquist E.A."/>
            <person name="Lucas S."/>
            <person name="Salamov A.A."/>
            <person name="Bradshaw R.E."/>
            <person name="Ciuffetti L."/>
            <person name="Hamelin R.C."/>
            <person name="Kema G.H.J."/>
            <person name="Lawrence C."/>
            <person name="Scott J.A."/>
            <person name="Spatafora J.W."/>
            <person name="Turgeon B.G."/>
            <person name="de Wit P.J.G.M."/>
            <person name="Zhong S."/>
            <person name="Goodwin S.B."/>
            <person name="Grigoriev I.V."/>
        </authorList>
    </citation>
    <scope>NUCLEOTIDE SEQUENCE [LARGE SCALE GENOMIC DNA]</scope>
    <source>
        <strain evidence="11">NZE10 / CBS 128990</strain>
    </source>
</reference>
<feature type="region of interest" description="Disordered" evidence="8">
    <location>
        <begin position="270"/>
        <end position="343"/>
    </location>
</feature>
<evidence type="ECO:0000256" key="1">
    <source>
        <dbReference type="ARBA" id="ARBA00004123"/>
    </source>
</evidence>
<dbReference type="GO" id="GO:0006364">
    <property type="term" value="P:rRNA processing"/>
    <property type="evidence" value="ECO:0007669"/>
    <property type="project" value="TreeGrafter"/>
</dbReference>
<dbReference type="OrthoDB" id="21474at2759"/>
<evidence type="ECO:0000256" key="2">
    <source>
        <dbReference type="ARBA" id="ARBA00022723"/>
    </source>
</evidence>
<feature type="compositionally biased region" description="Basic and acidic residues" evidence="8">
    <location>
        <begin position="409"/>
        <end position="450"/>
    </location>
</feature>
<feature type="compositionally biased region" description="Basic and acidic residues" evidence="8">
    <location>
        <begin position="497"/>
        <end position="506"/>
    </location>
</feature>
<evidence type="ECO:0000259" key="9">
    <source>
        <dbReference type="Pfam" id="PF08790"/>
    </source>
</evidence>
<dbReference type="InterPro" id="IPR039999">
    <property type="entry name" value="LYAR"/>
</dbReference>
<dbReference type="PANTHER" id="PTHR13100">
    <property type="entry name" value="CELL GROWTH-REGULATING NUCLEOLAR PROTEIN LYAR"/>
    <property type="match status" value="1"/>
</dbReference>
<gene>
    <name evidence="10" type="ORF">DOTSEDRAFT_38766</name>
</gene>
<feature type="compositionally biased region" description="Basic and acidic residues" evidence="8">
    <location>
        <begin position="373"/>
        <end position="388"/>
    </location>
</feature>
<keyword evidence="4 7" id="KW-0863">Zinc-finger</keyword>
<evidence type="ECO:0000256" key="7">
    <source>
        <dbReference type="PROSITE-ProRule" id="PRU01145"/>
    </source>
</evidence>
<dbReference type="STRING" id="675120.M2XJH0"/>
<dbReference type="GO" id="GO:0005730">
    <property type="term" value="C:nucleolus"/>
    <property type="evidence" value="ECO:0007669"/>
    <property type="project" value="TreeGrafter"/>
</dbReference>
<feature type="region of interest" description="Disordered" evidence="8">
    <location>
        <begin position="128"/>
        <end position="147"/>
    </location>
</feature>
<feature type="domain" description="Zinc finger C2H2 LYAR-type" evidence="9">
    <location>
        <begin position="96"/>
        <end position="123"/>
    </location>
</feature>
<evidence type="ECO:0000313" key="11">
    <source>
        <dbReference type="Proteomes" id="UP000016933"/>
    </source>
</evidence>
<dbReference type="GO" id="GO:0000122">
    <property type="term" value="P:negative regulation of transcription by RNA polymerase II"/>
    <property type="evidence" value="ECO:0007669"/>
    <property type="project" value="TreeGrafter"/>
</dbReference>
<name>M2XJH0_DOTSN</name>
<dbReference type="InterPro" id="IPR014898">
    <property type="entry name" value="Znf_C2H2_LYAR"/>
</dbReference>
<proteinExistence type="predicted"/>
<evidence type="ECO:0000256" key="3">
    <source>
        <dbReference type="ARBA" id="ARBA00022737"/>
    </source>
</evidence>
<dbReference type="AlphaFoldDB" id="M2XJH0"/>
<dbReference type="SUPFAM" id="SSF57667">
    <property type="entry name" value="beta-beta-alpha zinc fingers"/>
    <property type="match status" value="1"/>
</dbReference>
<evidence type="ECO:0000256" key="6">
    <source>
        <dbReference type="ARBA" id="ARBA00023242"/>
    </source>
</evidence>
<dbReference type="Proteomes" id="UP000016933">
    <property type="component" value="Unassembled WGS sequence"/>
</dbReference>
<sequence>MSSTRFWLCVVSALSCGVHDRGSRDACAHDRGARQSVCTPFGLLVTEVVVILAETQDSLAPQRRRAHSPTQRSGCGDVLTKKKLDPHRNQCRGASFTCLDCMTWFHGTDYRSHTSCISEAQKYQGHLYRPEKDSQSKKAKFEKRKSMNGSHAMVARGAYVEDAPEGDDLNTVAVVDVPPRAPTPPPALAALPESVNVFDFLVNDATPKGAVQASDERKMLEESQYSQYSQYSNGNGSRYLQHGFSYGNAPLQPGFERYDSWNSMANMVHDSQDSQTLMPPPYTTPAPKEHKREKKDKRTGEKRKRNVDELDLSSVKRPVSRDQPMSEAPRTGGRALHSGLTGGLQRLVTDNDFYEDRIDAGPTPISPSKRSKREKDAKEGATETESKKERRKSSYVKSWNDTASKAPSSRRERSRSPVSDRYRRARRDDSLSSEDRSRVSRRKAVDDPDRPGSVQPTASNTMTVYKSRADHFMSLVTKGPESERGISINKALKRFHRDRDALRSDEKEEEDKELWKSLRMRRNSRGEIVLFQEH</sequence>
<reference evidence="11" key="1">
    <citation type="journal article" date="2012" name="PLoS Genet.">
        <title>The genomes of the fungal plant pathogens Cladosporium fulvum and Dothistroma septosporum reveal adaptation to different hosts and lifestyles but also signatures of common ancestry.</title>
        <authorList>
            <person name="de Wit P.J.G.M."/>
            <person name="van der Burgt A."/>
            <person name="Oekmen B."/>
            <person name="Stergiopoulos I."/>
            <person name="Abd-Elsalam K.A."/>
            <person name="Aerts A.L."/>
            <person name="Bahkali A.H."/>
            <person name="Beenen H.G."/>
            <person name="Chettri P."/>
            <person name="Cox M.P."/>
            <person name="Datema E."/>
            <person name="de Vries R.P."/>
            <person name="Dhillon B."/>
            <person name="Ganley A.R."/>
            <person name="Griffiths S.A."/>
            <person name="Guo Y."/>
            <person name="Hamelin R.C."/>
            <person name="Henrissat B."/>
            <person name="Kabir M.S."/>
            <person name="Jashni M.K."/>
            <person name="Kema G."/>
            <person name="Klaubauf S."/>
            <person name="Lapidus A."/>
            <person name="Levasseur A."/>
            <person name="Lindquist E."/>
            <person name="Mehrabi R."/>
            <person name="Ohm R.A."/>
            <person name="Owen T.J."/>
            <person name="Salamov A."/>
            <person name="Schwelm A."/>
            <person name="Schijlen E."/>
            <person name="Sun H."/>
            <person name="van den Burg H.A."/>
            <person name="van Ham R.C.H.J."/>
            <person name="Zhang S."/>
            <person name="Goodwin S.B."/>
            <person name="Grigoriev I.V."/>
            <person name="Collemare J."/>
            <person name="Bradshaw R.E."/>
        </authorList>
    </citation>
    <scope>NUCLEOTIDE SEQUENCE [LARGE SCALE GENOMIC DNA]</scope>
    <source>
        <strain evidence="11">NZE10 / CBS 128990</strain>
    </source>
</reference>
<keyword evidence="6" id="KW-0539">Nucleus</keyword>
<dbReference type="PROSITE" id="PS51804">
    <property type="entry name" value="ZF_C2HC_LYAR"/>
    <property type="match status" value="1"/>
</dbReference>
<dbReference type="InterPro" id="IPR036236">
    <property type="entry name" value="Znf_C2H2_sf"/>
</dbReference>
<keyword evidence="3" id="KW-0677">Repeat</keyword>
<evidence type="ECO:0000256" key="5">
    <source>
        <dbReference type="ARBA" id="ARBA00022833"/>
    </source>
</evidence>
<dbReference type="PANTHER" id="PTHR13100:SF10">
    <property type="entry name" value="CELL GROWTH-REGULATING NUCLEOLAR PROTEIN"/>
    <property type="match status" value="1"/>
</dbReference>
<comment type="subcellular location">
    <subcellularLocation>
        <location evidence="1">Nucleus</location>
    </subcellularLocation>
</comment>